<dbReference type="Pfam" id="PF20259">
    <property type="entry name" value="tRNA_Me_trans_M"/>
    <property type="match status" value="1"/>
</dbReference>
<evidence type="ECO:0000256" key="4">
    <source>
        <dbReference type="ARBA" id="ARBA00013805"/>
    </source>
</evidence>
<reference evidence="17" key="1">
    <citation type="submission" date="2009-05" db="EMBL/GenBank/DDBJ databases">
        <authorList>
            <person name="Harkins D.M."/>
            <person name="DeShazer D."/>
            <person name="Woods D.E."/>
            <person name="Brinkac L.M."/>
            <person name="Brown K.A."/>
            <person name="Hung G.C."/>
            <person name="Tuanyok A."/>
            <person name="Zhang B."/>
            <person name="Nierman W.C."/>
        </authorList>
    </citation>
    <scope>NUCLEOTIDE SEQUENCE [LARGE SCALE GENOMIC DNA]</scope>
    <source>
        <strain evidence="17">1710a</strain>
    </source>
</reference>
<evidence type="ECO:0000256" key="6">
    <source>
        <dbReference type="ARBA" id="ARBA00022555"/>
    </source>
</evidence>
<dbReference type="GO" id="GO:0000049">
    <property type="term" value="F:tRNA binding"/>
    <property type="evidence" value="ECO:0007669"/>
    <property type="project" value="UniProtKB-KW"/>
</dbReference>
<keyword evidence="7 14" id="KW-0808">Transferase</keyword>
<feature type="region of interest" description="Interaction with tRNA" evidence="14">
    <location>
        <begin position="308"/>
        <end position="309"/>
    </location>
</feature>
<evidence type="ECO:0000256" key="5">
    <source>
        <dbReference type="ARBA" id="ARBA00022490"/>
    </source>
</evidence>
<dbReference type="PANTHER" id="PTHR11933">
    <property type="entry name" value="TRNA 5-METHYLAMINOMETHYL-2-THIOURIDYLATE -METHYLTRANSFERASE"/>
    <property type="match status" value="1"/>
</dbReference>
<dbReference type="NCBIfam" id="NF001138">
    <property type="entry name" value="PRK00143.1"/>
    <property type="match status" value="1"/>
</dbReference>
<keyword evidence="17" id="KW-0489">Methyltransferase</keyword>
<dbReference type="GO" id="GO:0032259">
    <property type="term" value="P:methylation"/>
    <property type="evidence" value="ECO:0007669"/>
    <property type="project" value="UniProtKB-KW"/>
</dbReference>
<keyword evidence="11 14" id="KW-0694">RNA-binding</keyword>
<evidence type="ECO:0000259" key="16">
    <source>
        <dbReference type="Pfam" id="PF20259"/>
    </source>
</evidence>
<dbReference type="GO" id="GO:0103016">
    <property type="term" value="F:tRNA-uridine 2-sulfurtransferase activity"/>
    <property type="evidence" value="ECO:0007669"/>
    <property type="project" value="UniProtKB-EC"/>
</dbReference>
<keyword evidence="12" id="KW-1015">Disulfide bond</keyword>
<dbReference type="SMR" id="A0A0E1WBI1"/>
<dbReference type="EMBL" id="CM000832">
    <property type="protein sequence ID" value="EET09696.1"/>
    <property type="molecule type" value="Genomic_DNA"/>
</dbReference>
<feature type="binding site" evidence="14">
    <location>
        <begin position="9"/>
        <end position="16"/>
    </location>
    <ligand>
        <name>ATP</name>
        <dbReference type="ChEBI" id="CHEBI:30616"/>
    </ligand>
</feature>
<dbReference type="Gene3D" id="3.40.50.620">
    <property type="entry name" value="HUPs"/>
    <property type="match status" value="1"/>
</dbReference>
<dbReference type="GeneID" id="93061484"/>
<evidence type="ECO:0000256" key="14">
    <source>
        <dbReference type="HAMAP-Rule" id="MF_00144"/>
    </source>
</evidence>
<feature type="domain" description="tRNA-specific 2-thiouridylase MnmA-like central" evidence="16">
    <location>
        <begin position="204"/>
        <end position="272"/>
    </location>
</feature>
<protein>
    <recommendedName>
        <fullName evidence="4 14">tRNA-specific 2-thiouridylase MnmA</fullName>
        <ecNumber evidence="3 14">2.8.1.13</ecNumber>
    </recommendedName>
</protein>
<keyword evidence="9 14" id="KW-0547">Nucleotide-binding</keyword>
<dbReference type="Pfam" id="PF03054">
    <property type="entry name" value="tRNA_Me_trans"/>
    <property type="match status" value="1"/>
</dbReference>
<evidence type="ECO:0000256" key="8">
    <source>
        <dbReference type="ARBA" id="ARBA00022694"/>
    </source>
</evidence>
<dbReference type="RefSeq" id="WP_004527719.1">
    <property type="nucleotide sequence ID" value="NZ_CM000832.1"/>
</dbReference>
<comment type="catalytic activity">
    <reaction evidence="13 14">
        <text>S-sulfanyl-L-cysteinyl-[protein] + uridine(34) in tRNA + AH2 + ATP = 2-thiouridine(34) in tRNA + L-cysteinyl-[protein] + A + AMP + diphosphate + H(+)</text>
        <dbReference type="Rhea" id="RHEA:47032"/>
        <dbReference type="Rhea" id="RHEA-COMP:10131"/>
        <dbReference type="Rhea" id="RHEA-COMP:11726"/>
        <dbReference type="Rhea" id="RHEA-COMP:11727"/>
        <dbReference type="Rhea" id="RHEA-COMP:11728"/>
        <dbReference type="ChEBI" id="CHEBI:13193"/>
        <dbReference type="ChEBI" id="CHEBI:15378"/>
        <dbReference type="ChEBI" id="CHEBI:17499"/>
        <dbReference type="ChEBI" id="CHEBI:29950"/>
        <dbReference type="ChEBI" id="CHEBI:30616"/>
        <dbReference type="ChEBI" id="CHEBI:33019"/>
        <dbReference type="ChEBI" id="CHEBI:61963"/>
        <dbReference type="ChEBI" id="CHEBI:65315"/>
        <dbReference type="ChEBI" id="CHEBI:87170"/>
        <dbReference type="ChEBI" id="CHEBI:456215"/>
        <dbReference type="EC" id="2.8.1.13"/>
    </reaction>
</comment>
<keyword evidence="10 14" id="KW-0067">ATP-binding</keyword>
<dbReference type="PANTHER" id="PTHR11933:SF5">
    <property type="entry name" value="MITOCHONDRIAL TRNA-SPECIFIC 2-THIOURIDYLASE 1"/>
    <property type="match status" value="1"/>
</dbReference>
<dbReference type="InterPro" id="IPR004506">
    <property type="entry name" value="MnmA-like"/>
</dbReference>
<dbReference type="InterPro" id="IPR014729">
    <property type="entry name" value="Rossmann-like_a/b/a_fold"/>
</dbReference>
<dbReference type="Gene3D" id="2.30.30.280">
    <property type="entry name" value="Adenine nucleotide alpha hydrolases-like domains"/>
    <property type="match status" value="1"/>
</dbReference>
<evidence type="ECO:0000256" key="12">
    <source>
        <dbReference type="ARBA" id="ARBA00023157"/>
    </source>
</evidence>
<name>A0A0E1WBI1_BURPE</name>
<evidence type="ECO:0000256" key="3">
    <source>
        <dbReference type="ARBA" id="ARBA00011949"/>
    </source>
</evidence>
<evidence type="ECO:0000256" key="11">
    <source>
        <dbReference type="ARBA" id="ARBA00022884"/>
    </source>
</evidence>
<dbReference type="GO" id="GO:0008168">
    <property type="term" value="F:methyltransferase activity"/>
    <property type="evidence" value="ECO:0007669"/>
    <property type="project" value="UniProtKB-KW"/>
</dbReference>
<dbReference type="InterPro" id="IPR023382">
    <property type="entry name" value="MnmA-like_central_sf"/>
</dbReference>
<evidence type="ECO:0000256" key="1">
    <source>
        <dbReference type="ARBA" id="ARBA00004496"/>
    </source>
</evidence>
<comment type="caution">
    <text evidence="14">Lacks conserved residue(s) required for the propagation of feature annotation.</text>
</comment>
<feature type="active site" description="Nucleophile" evidence="14">
    <location>
        <position position="100"/>
    </location>
</feature>
<comment type="function">
    <text evidence="14">Catalyzes the 2-thiolation of uridine at the wobble position (U34) of tRNA, leading to the formation of s(2)U34.</text>
</comment>
<evidence type="ECO:0000259" key="15">
    <source>
        <dbReference type="Pfam" id="PF20258"/>
    </source>
</evidence>
<dbReference type="SUPFAM" id="SSF52402">
    <property type="entry name" value="Adenine nucleotide alpha hydrolases-like"/>
    <property type="match status" value="1"/>
</dbReference>
<feature type="site" description="Interaction with tRNA" evidence="14">
    <location>
        <position position="125"/>
    </location>
</feature>
<dbReference type="GO" id="GO:0005524">
    <property type="term" value="F:ATP binding"/>
    <property type="evidence" value="ECO:0007669"/>
    <property type="project" value="UniProtKB-KW"/>
</dbReference>
<feature type="binding site" evidence="14">
    <location>
        <position position="124"/>
    </location>
    <ligand>
        <name>ATP</name>
        <dbReference type="ChEBI" id="CHEBI:30616"/>
    </ligand>
</feature>
<evidence type="ECO:0000256" key="10">
    <source>
        <dbReference type="ARBA" id="ARBA00022840"/>
    </source>
</evidence>
<evidence type="ECO:0000256" key="2">
    <source>
        <dbReference type="ARBA" id="ARBA00006191"/>
    </source>
</evidence>
<sequence length="383" mass="41829">MTKRRVVVGMSGGVDSSVTAWLLKEQGYDVVGLFMKNWEDDDDGEYCSTRQDWIDVVSVADLIGIDVEAVNFAAEYKDRVFAEFLREYSAGRTPNPDVLCNAEIKFKAFLDHAMSLGAQTIATGHYARVRERDGRFELLKAFDHTKDQSYFLHRLNQAQLSKTMFPLGEIPKTRVREIAAQIGLPNAKKKDSTGICFIGERPFRDFLNRYLPTKPGPMKTPDGKTVGKHIGLAFYTFGQRKGIGLGGSKDGSGEPWFVAAKDIASNTLYVVQGHDHPWLRSRELVAGNVSWVAGEPPADGARCGAKTRYRQADAPCAFGRAAQAGDERFSLVFDEPQWAVTPGQSAVLYDGDVCLGGGIIESAATGRAGTAPAGRAPALVEAR</sequence>
<keyword evidence="6 14" id="KW-0820">tRNA-binding</keyword>
<evidence type="ECO:0000256" key="7">
    <source>
        <dbReference type="ARBA" id="ARBA00022679"/>
    </source>
</evidence>
<dbReference type="InterPro" id="IPR046884">
    <property type="entry name" value="MnmA-like_central"/>
</dbReference>
<dbReference type="HOGENOM" id="CLU_035188_1_0_4"/>
<dbReference type="AlphaFoldDB" id="A0A0E1WBI1"/>
<organism evidence="17">
    <name type="scientific">Burkholderia pseudomallei 1710a</name>
    <dbReference type="NCBI Taxonomy" id="320371"/>
    <lineage>
        <taxon>Bacteria</taxon>
        <taxon>Pseudomonadati</taxon>
        <taxon>Pseudomonadota</taxon>
        <taxon>Betaproteobacteria</taxon>
        <taxon>Burkholderiales</taxon>
        <taxon>Burkholderiaceae</taxon>
        <taxon>Burkholderia</taxon>
        <taxon>pseudomallei group</taxon>
    </lineage>
</organism>
<evidence type="ECO:0000256" key="9">
    <source>
        <dbReference type="ARBA" id="ARBA00022741"/>
    </source>
</evidence>
<dbReference type="Pfam" id="PF20258">
    <property type="entry name" value="tRNA_Me_trans_C"/>
    <property type="match status" value="1"/>
</dbReference>
<comment type="subcellular location">
    <subcellularLocation>
        <location evidence="1 14">Cytoplasm</location>
    </subcellularLocation>
</comment>
<proteinExistence type="inferred from homology"/>
<dbReference type="Proteomes" id="UP000001812">
    <property type="component" value="Chromosome I"/>
</dbReference>
<dbReference type="CDD" id="cd01998">
    <property type="entry name" value="MnmA_TRMU-like"/>
    <property type="match status" value="1"/>
</dbReference>
<comment type="similarity">
    <text evidence="2 14">Belongs to the MnmA/TRMU family.</text>
</comment>
<dbReference type="EC" id="2.8.1.13" evidence="3 14"/>
<dbReference type="NCBIfam" id="TIGR00420">
    <property type="entry name" value="trmU"/>
    <property type="match status" value="1"/>
</dbReference>
<keyword evidence="5 14" id="KW-0963">Cytoplasm</keyword>
<feature type="site" description="Interaction with tRNA" evidence="14">
    <location>
        <position position="344"/>
    </location>
</feature>
<dbReference type="HAMAP" id="MF_00144">
    <property type="entry name" value="tRNA_thiouridyl_MnmA"/>
    <property type="match status" value="1"/>
</dbReference>
<feature type="binding site" evidence="14">
    <location>
        <position position="35"/>
    </location>
    <ligand>
        <name>ATP</name>
        <dbReference type="ChEBI" id="CHEBI:30616"/>
    </ligand>
</feature>
<gene>
    <name evidence="17" type="primary">trmU</name>
    <name evidence="14" type="synonym">mnmA</name>
    <name evidence="17" type="ORF">BURPS1710A_3883</name>
</gene>
<feature type="active site" description="Cysteine persulfide intermediate" evidence="14">
    <location>
        <position position="196"/>
    </location>
</feature>
<dbReference type="GO" id="GO:0005737">
    <property type="term" value="C:cytoplasm"/>
    <property type="evidence" value="ECO:0007669"/>
    <property type="project" value="UniProtKB-SubCell"/>
</dbReference>
<feature type="domain" description="tRNA-specific 2-thiouridylase MnmA-like C-terminal" evidence="15">
    <location>
        <begin position="281"/>
        <end position="360"/>
    </location>
</feature>
<keyword evidence="8 14" id="KW-0819">tRNA processing</keyword>
<evidence type="ECO:0000313" key="17">
    <source>
        <dbReference type="EMBL" id="EET09696.1"/>
    </source>
</evidence>
<dbReference type="FunFam" id="2.40.30.10:FF:000023">
    <property type="entry name" value="tRNA-specific 2-thiouridylase MnmA"/>
    <property type="match status" value="1"/>
</dbReference>
<dbReference type="Gene3D" id="2.40.30.10">
    <property type="entry name" value="Translation factors"/>
    <property type="match status" value="1"/>
</dbReference>
<dbReference type="GO" id="GO:0002143">
    <property type="term" value="P:tRNA wobble position uridine thiolation"/>
    <property type="evidence" value="ECO:0007669"/>
    <property type="project" value="TreeGrafter"/>
</dbReference>
<accession>A0A0E1WBI1</accession>
<feature type="region of interest" description="Interaction with target base in tRNA" evidence="14">
    <location>
        <begin position="95"/>
        <end position="97"/>
    </location>
</feature>
<dbReference type="FunFam" id="3.40.50.620:FF:000004">
    <property type="entry name" value="tRNA-specific 2-thiouridylase MnmA"/>
    <property type="match status" value="1"/>
</dbReference>
<dbReference type="InterPro" id="IPR046885">
    <property type="entry name" value="MnmA-like_C"/>
</dbReference>
<dbReference type="FunFam" id="2.30.30.280:FF:000001">
    <property type="entry name" value="tRNA-specific 2-thiouridylase MnmA"/>
    <property type="match status" value="1"/>
</dbReference>
<feature type="region of interest" description="Interaction with tRNA" evidence="14">
    <location>
        <begin position="146"/>
        <end position="148"/>
    </location>
</feature>
<evidence type="ECO:0000256" key="13">
    <source>
        <dbReference type="ARBA" id="ARBA00051542"/>
    </source>
</evidence>